<dbReference type="Gene3D" id="3.90.226.10">
    <property type="entry name" value="2-enoyl-CoA Hydratase, Chain A, domain 1"/>
    <property type="match status" value="1"/>
</dbReference>
<gene>
    <name evidence="1" type="ORF">FXF69_31475</name>
</gene>
<dbReference type="AlphaFoldDB" id="A0A5D0ND54"/>
<dbReference type="Proteomes" id="UP000323380">
    <property type="component" value="Unassembled WGS sequence"/>
</dbReference>
<sequence length="252" mass="26083">MTAVLTERYGSVLLVTLNRPEVLNAVDDTVVEGMAAAWREAADPAVRAVVLTGAGRGFCAGADLKAARRPDATRPAGGLRATFNADMLAMAALEKPVIAAVNGPAAGFGLSLACAADLRIASHAARFVPAFADIGLVPDGGGSYYLARLLGYARAFELLTTGRRLTAAEALDWGLVTEVVEPVALVPRTLDLAARLAGRPGLAVPLTKRLLAGAARAHLAEQLEEEARAQEAALGAPGRAAARAAKIDEMKR</sequence>
<keyword evidence="1" id="KW-0413">Isomerase</keyword>
<dbReference type="GO" id="GO:0016853">
    <property type="term" value="F:isomerase activity"/>
    <property type="evidence" value="ECO:0007669"/>
    <property type="project" value="UniProtKB-KW"/>
</dbReference>
<reference evidence="1 2" key="1">
    <citation type="submission" date="2019-08" db="EMBL/GenBank/DDBJ databases">
        <title>Actinomadura sp. nov. CYP1-5 isolated from mountain soil.</title>
        <authorList>
            <person name="Songsumanus A."/>
            <person name="Kuncharoen N."/>
            <person name="Kudo T."/>
            <person name="Yuki M."/>
            <person name="Igarashi Y."/>
            <person name="Tanasupawat S."/>
        </authorList>
    </citation>
    <scope>NUCLEOTIDE SEQUENCE [LARGE SCALE GENOMIC DNA]</scope>
    <source>
        <strain evidence="1 2">JCM 14158</strain>
    </source>
</reference>
<evidence type="ECO:0000313" key="1">
    <source>
        <dbReference type="EMBL" id="TYB42338.1"/>
    </source>
</evidence>
<dbReference type="PANTHER" id="PTHR43459:SF1">
    <property type="entry name" value="EG:BACN32G11.4 PROTEIN"/>
    <property type="match status" value="1"/>
</dbReference>
<keyword evidence="2" id="KW-1185">Reference proteome</keyword>
<dbReference type="EMBL" id="VSFG01000008">
    <property type="protein sequence ID" value="TYB42338.1"/>
    <property type="molecule type" value="Genomic_DNA"/>
</dbReference>
<dbReference type="RefSeq" id="WP_067887994.1">
    <property type="nucleotide sequence ID" value="NZ_VSFG01000008.1"/>
</dbReference>
<dbReference type="STRING" id="1220554.GCA_001552135_01895"/>
<accession>A0A5D0ND54</accession>
<comment type="caution">
    <text evidence="1">The sequence shown here is derived from an EMBL/GenBank/DDBJ whole genome shotgun (WGS) entry which is preliminary data.</text>
</comment>
<dbReference type="InterPro" id="IPR029045">
    <property type="entry name" value="ClpP/crotonase-like_dom_sf"/>
</dbReference>
<dbReference type="InterPro" id="IPR001753">
    <property type="entry name" value="Enoyl-CoA_hydra/iso"/>
</dbReference>
<dbReference type="PANTHER" id="PTHR43459">
    <property type="entry name" value="ENOYL-COA HYDRATASE"/>
    <property type="match status" value="1"/>
</dbReference>
<protein>
    <submittedName>
        <fullName evidence="1">Enoyl-CoA hydratase/isomerase family protein</fullName>
    </submittedName>
</protein>
<proteinExistence type="predicted"/>
<organism evidence="1 2">
    <name type="scientific">Actinomadura chibensis</name>
    <dbReference type="NCBI Taxonomy" id="392828"/>
    <lineage>
        <taxon>Bacteria</taxon>
        <taxon>Bacillati</taxon>
        <taxon>Actinomycetota</taxon>
        <taxon>Actinomycetes</taxon>
        <taxon>Streptosporangiales</taxon>
        <taxon>Thermomonosporaceae</taxon>
        <taxon>Actinomadura</taxon>
    </lineage>
</organism>
<dbReference type="CDD" id="cd06558">
    <property type="entry name" value="crotonase-like"/>
    <property type="match status" value="1"/>
</dbReference>
<evidence type="ECO:0000313" key="2">
    <source>
        <dbReference type="Proteomes" id="UP000323380"/>
    </source>
</evidence>
<dbReference type="Pfam" id="PF00378">
    <property type="entry name" value="ECH_1"/>
    <property type="match status" value="1"/>
</dbReference>
<dbReference type="SUPFAM" id="SSF52096">
    <property type="entry name" value="ClpP/crotonase"/>
    <property type="match status" value="1"/>
</dbReference>
<name>A0A5D0ND54_9ACTN</name>